<dbReference type="GO" id="GO:0016020">
    <property type="term" value="C:membrane"/>
    <property type="evidence" value="ECO:0007669"/>
    <property type="project" value="InterPro"/>
</dbReference>
<dbReference type="PIR" id="D82812">
    <property type="entry name" value="D82812"/>
</dbReference>
<dbReference type="eggNOG" id="ENOG5032XTN">
    <property type="taxonomic scope" value="Bacteria"/>
</dbReference>
<evidence type="ECO:0000256" key="1">
    <source>
        <dbReference type="SAM" id="Phobius"/>
    </source>
</evidence>
<feature type="transmembrane region" description="Helical" evidence="1">
    <location>
        <begin position="42"/>
        <end position="67"/>
    </location>
</feature>
<feature type="transmembrane region" description="Helical" evidence="1">
    <location>
        <begin position="128"/>
        <end position="147"/>
    </location>
</feature>
<keyword evidence="1" id="KW-1133">Transmembrane helix</keyword>
<sequence>MPSNSKVILYHSKLLWLFKNIKAMLGHTFRHRLDHFGATGSLLCALHCAVLPLLLVIAPASGFLLWFGDGVEQVIVVSVTLLALFSLILSYFKHRTWRAISILLPGLTLLWLGLLYDPLHHAPTLHAVTMAIGGTLIGIAHLVNLHLNHSHIDNTSSKH</sequence>
<feature type="transmembrane region" description="Helical" evidence="1">
    <location>
        <begin position="99"/>
        <end position="116"/>
    </location>
</feature>
<organism evidence="2 3">
    <name type="scientific">Xylella fastidiosa (strain 9a5c)</name>
    <dbReference type="NCBI Taxonomy" id="160492"/>
    <lineage>
        <taxon>Bacteria</taxon>
        <taxon>Pseudomonadati</taxon>
        <taxon>Pseudomonadota</taxon>
        <taxon>Gammaproteobacteria</taxon>
        <taxon>Lysobacterales</taxon>
        <taxon>Lysobacteraceae</taxon>
        <taxon>Xylella</taxon>
    </lineage>
</organism>
<dbReference type="KEGG" id="xfa:XF_0383"/>
<accession>Q9PGB9</accession>
<dbReference type="Proteomes" id="UP000000812">
    <property type="component" value="Chromosome"/>
</dbReference>
<reference evidence="2 3" key="1">
    <citation type="journal article" date="2000" name="Nature">
        <title>The genome sequence of the plant pathogen Xylella fastidiosa.</title>
        <authorList>
            <person name="Simpson A.J."/>
            <person name="Reinach F.C."/>
            <person name="Arruda P."/>
            <person name="Abreu F.A."/>
            <person name="Acencio M."/>
            <person name="Alvarenga R."/>
            <person name="Alves L.M."/>
            <person name="Araya J.E."/>
            <person name="Baia G.S."/>
            <person name="Baptista C.S."/>
            <person name="Barros M.H."/>
            <person name="Bonaccorsi E.D."/>
            <person name="Bordin S."/>
            <person name="Bove J.M."/>
            <person name="Briones M.R."/>
            <person name="Bueno M.R."/>
            <person name="Camargo A.A."/>
            <person name="Camargo L.E."/>
            <person name="Carraro D.M."/>
            <person name="Carrer H."/>
            <person name="Colauto N.B."/>
            <person name="Colombo C."/>
            <person name="Costa F.F."/>
            <person name="Costa M.C."/>
            <person name="Costa-Neto C.M."/>
            <person name="Coutinho L.L."/>
            <person name="Cristofani M."/>
            <person name="Dias-Neto E."/>
            <person name="Docena C."/>
            <person name="El-Dorry H."/>
            <person name="Facincani A.P."/>
            <person name="Ferreira A.J."/>
            <person name="Ferreira V.C."/>
            <person name="Ferro J.A."/>
            <person name="Fraga J.S."/>
            <person name="Franca S.C."/>
            <person name="Franco M.C."/>
            <person name="Frohme M."/>
            <person name="Furlan L.R."/>
            <person name="Garnier M."/>
            <person name="Goldman G.H."/>
            <person name="Goldman M.H."/>
            <person name="Gomes S.L."/>
            <person name="Gruber A."/>
            <person name="Ho P.L."/>
            <person name="Hoheisel J.D."/>
            <person name="Junqueira M.L."/>
            <person name="Kemper E.L."/>
            <person name="Kitajima J.P."/>
            <person name="Krieger J.E."/>
            <person name="Kuramae E.E."/>
            <person name="Laigret F."/>
            <person name="Lambais M.R."/>
            <person name="Leite L.C."/>
            <person name="Lemos E.G."/>
            <person name="Lemos M.V."/>
            <person name="Lopes S.A."/>
            <person name="Lopes C.R."/>
            <person name="Machado J.A."/>
            <person name="Machado M.A."/>
            <person name="Madeira A.M."/>
            <person name="Madeira H.M."/>
            <person name="Marino C.L."/>
            <person name="Marques M.V."/>
            <person name="Martins E.A."/>
            <person name="Martins E.M."/>
            <person name="Matsukuma A.Y."/>
            <person name="Menck C.F."/>
            <person name="Miracca E.C."/>
            <person name="Miyaki C.Y."/>
            <person name="Monteriro-Vitorello C.B."/>
            <person name="Moon D.H."/>
            <person name="Nagai M.A."/>
            <person name="Nascimento A.L."/>
            <person name="Netto L.E."/>
            <person name="Nhani A.Jr."/>
            <person name="Nobrega F.G."/>
            <person name="Nunes L.R."/>
            <person name="Oliveira M.A."/>
            <person name="de Oliveira M.C."/>
            <person name="de Oliveira R.C."/>
            <person name="Palmieri D.A."/>
            <person name="Paris A."/>
            <person name="Peixoto B.R."/>
            <person name="Pereira G.A."/>
            <person name="Pereira H.A.Jr."/>
            <person name="Pesquero J.B."/>
            <person name="Quaggio R.B."/>
            <person name="Roberto P.G."/>
            <person name="Rodrigues V."/>
            <person name="de M Rosa A.J."/>
            <person name="de Rosa V.E.Jr."/>
            <person name="de Sa R.G."/>
            <person name="Santelli R.V."/>
            <person name="Sawasaki H.E."/>
            <person name="da Silva A.C."/>
            <person name="da Silva A.M."/>
            <person name="da Silva F.R."/>
            <person name="da Silva W.A.Jr."/>
            <person name="da Silveira J.F."/>
            <person name="Silvestri M.L."/>
            <person name="Siqueira W.J."/>
            <person name="de Souza A.A."/>
            <person name="de Souza A.P."/>
            <person name="Terenzi M.F."/>
            <person name="Truffi D."/>
            <person name="Tsai S.M."/>
            <person name="Tsuhako M.H."/>
            <person name="Vallada H."/>
            <person name="Van Sluys M.A."/>
            <person name="Verjovski-Almeida S."/>
            <person name="Vettore A.L."/>
            <person name="Zago M.A."/>
            <person name="Zatz M."/>
            <person name="Meidanis J."/>
            <person name="Setubal J.C."/>
        </authorList>
    </citation>
    <scope>NUCLEOTIDE SEQUENCE [LARGE SCALE GENOMIC DNA]</scope>
    <source>
        <strain evidence="2 3">9a5c</strain>
    </source>
</reference>
<keyword evidence="1" id="KW-0812">Transmembrane</keyword>
<evidence type="ECO:0000313" key="3">
    <source>
        <dbReference type="Proteomes" id="UP000000812"/>
    </source>
</evidence>
<gene>
    <name evidence="2" type="ordered locus">XF_0383</name>
</gene>
<dbReference type="Pfam" id="PF03203">
    <property type="entry name" value="MerC"/>
    <property type="match status" value="1"/>
</dbReference>
<dbReference type="STRING" id="160492.XF_0383"/>
<proteinExistence type="predicted"/>
<evidence type="ECO:0008006" key="4">
    <source>
        <dbReference type="Google" id="ProtNLM"/>
    </source>
</evidence>
<feature type="transmembrane region" description="Helical" evidence="1">
    <location>
        <begin position="73"/>
        <end position="92"/>
    </location>
</feature>
<dbReference type="HOGENOM" id="CLU_135628_0_0_6"/>
<dbReference type="AlphaFoldDB" id="Q9PGB9"/>
<keyword evidence="1" id="KW-0472">Membrane</keyword>
<dbReference type="GO" id="GO:0015097">
    <property type="term" value="F:mercury ion transmembrane transporter activity"/>
    <property type="evidence" value="ECO:0007669"/>
    <property type="project" value="InterPro"/>
</dbReference>
<evidence type="ECO:0000313" key="2">
    <source>
        <dbReference type="EMBL" id="AAF83193.1"/>
    </source>
</evidence>
<dbReference type="EMBL" id="AE003849">
    <property type="protein sequence ID" value="AAF83193.1"/>
    <property type="molecule type" value="Genomic_DNA"/>
</dbReference>
<protein>
    <recommendedName>
        <fullName evidence="4">MerC domain-containing protein</fullName>
    </recommendedName>
</protein>
<name>Q9PGB9_XYLFA</name>
<dbReference type="InterPro" id="IPR004891">
    <property type="entry name" value="Mercury-R_MerC"/>
</dbReference>